<keyword evidence="5" id="KW-0413">Isomerase</keyword>
<keyword evidence="3" id="KW-0520">NAD</keyword>
<sequence>MLVAVTGASGAVGSAVVNGLAHSGHSVRAIDRHPPRDNTEIPDDFRTVDVCDHPALRDALKGCQALVHLAGIASPLHQHATTVHNTNVVGSYNALTAATENDIATVCLASSINAIGGAFSRRARYDYFPVDEQHPTYNEDPYSLSKWIGEHQADNTVRRHPHMSITSLRLHGANPDRRTAANQAHATDPTRLINHLWGYVRLDACARACALAIETDWHGHEVLQLVAPDTVMDTDSGDLARRHWPEVPLRQTLTGNSGFYDCTKARRLLGWTHDER</sequence>
<dbReference type="GO" id="GO:0003978">
    <property type="term" value="F:UDP-glucose 4-epimerase activity"/>
    <property type="evidence" value="ECO:0007669"/>
    <property type="project" value="UniProtKB-EC"/>
</dbReference>
<proteinExistence type="inferred from homology"/>
<dbReference type="PANTHER" id="PTHR43103">
    <property type="entry name" value="NUCLEOSIDE-DIPHOSPHATE-SUGAR EPIMERASE"/>
    <property type="match status" value="1"/>
</dbReference>
<evidence type="ECO:0000256" key="3">
    <source>
        <dbReference type="ARBA" id="ARBA00023027"/>
    </source>
</evidence>
<protein>
    <submittedName>
        <fullName evidence="5">UDP-glucose 4-epimerase</fullName>
        <ecNumber evidence="5">5.1.3.2</ecNumber>
    </submittedName>
</protein>
<dbReference type="EMBL" id="JACGWZ010000002">
    <property type="protein sequence ID" value="MBA8824688.1"/>
    <property type="molecule type" value="Genomic_DNA"/>
</dbReference>
<keyword evidence="6" id="KW-1185">Reference proteome</keyword>
<feature type="domain" description="NAD-dependent epimerase/dehydratase" evidence="4">
    <location>
        <begin position="3"/>
        <end position="170"/>
    </location>
</feature>
<comment type="similarity">
    <text evidence="1">Belongs to the NAD(P)-dependent epimerase/dehydratase family.</text>
</comment>
<name>A0A839E141_9PSEU</name>
<evidence type="ECO:0000256" key="2">
    <source>
        <dbReference type="ARBA" id="ARBA00023002"/>
    </source>
</evidence>
<dbReference type="InterPro" id="IPR036291">
    <property type="entry name" value="NAD(P)-bd_dom_sf"/>
</dbReference>
<dbReference type="AlphaFoldDB" id="A0A839E141"/>
<evidence type="ECO:0000313" key="5">
    <source>
        <dbReference type="EMBL" id="MBA8824688.1"/>
    </source>
</evidence>
<dbReference type="InterPro" id="IPR001509">
    <property type="entry name" value="Epimerase_deHydtase"/>
</dbReference>
<dbReference type="EC" id="5.1.3.2" evidence="5"/>
<dbReference type="Gene3D" id="3.40.50.720">
    <property type="entry name" value="NAD(P)-binding Rossmann-like Domain"/>
    <property type="match status" value="1"/>
</dbReference>
<evidence type="ECO:0000313" key="6">
    <source>
        <dbReference type="Proteomes" id="UP000569329"/>
    </source>
</evidence>
<gene>
    <name evidence="5" type="ORF">FHX42_002035</name>
</gene>
<evidence type="ECO:0000259" key="4">
    <source>
        <dbReference type="Pfam" id="PF01370"/>
    </source>
</evidence>
<accession>A0A839E141</accession>
<reference evidence="5 6" key="1">
    <citation type="submission" date="2020-07" db="EMBL/GenBank/DDBJ databases">
        <title>Sequencing the genomes of 1000 actinobacteria strains.</title>
        <authorList>
            <person name="Klenk H.-P."/>
        </authorList>
    </citation>
    <scope>NUCLEOTIDE SEQUENCE [LARGE SCALE GENOMIC DNA]</scope>
    <source>
        <strain evidence="5 6">DSM 45975</strain>
    </source>
</reference>
<evidence type="ECO:0000256" key="1">
    <source>
        <dbReference type="ARBA" id="ARBA00007637"/>
    </source>
</evidence>
<dbReference type="PANTHER" id="PTHR43103:SF5">
    <property type="entry name" value="4-EPIMERASE, PUTATIVE (AFU_ORTHOLOGUE AFUA_7G00360)-RELATED"/>
    <property type="match status" value="1"/>
</dbReference>
<dbReference type="Pfam" id="PF01370">
    <property type="entry name" value="Epimerase"/>
    <property type="match status" value="1"/>
</dbReference>
<comment type="caution">
    <text evidence="5">The sequence shown here is derived from an EMBL/GenBank/DDBJ whole genome shotgun (WGS) entry which is preliminary data.</text>
</comment>
<keyword evidence="2" id="KW-0560">Oxidoreductase</keyword>
<organism evidence="5 6">
    <name type="scientific">Halosaccharopolyspora lacisalsi</name>
    <dbReference type="NCBI Taxonomy" id="1000566"/>
    <lineage>
        <taxon>Bacteria</taxon>
        <taxon>Bacillati</taxon>
        <taxon>Actinomycetota</taxon>
        <taxon>Actinomycetes</taxon>
        <taxon>Pseudonocardiales</taxon>
        <taxon>Pseudonocardiaceae</taxon>
        <taxon>Halosaccharopolyspora</taxon>
    </lineage>
</organism>
<dbReference type="GO" id="GO:0016491">
    <property type="term" value="F:oxidoreductase activity"/>
    <property type="evidence" value="ECO:0007669"/>
    <property type="project" value="UniProtKB-KW"/>
</dbReference>
<dbReference type="SUPFAM" id="SSF51735">
    <property type="entry name" value="NAD(P)-binding Rossmann-fold domains"/>
    <property type="match status" value="1"/>
</dbReference>
<dbReference type="Proteomes" id="UP000569329">
    <property type="component" value="Unassembled WGS sequence"/>
</dbReference>